<dbReference type="EMBL" id="JABAIL010000015">
    <property type="protein sequence ID" value="NLR94750.1"/>
    <property type="molecule type" value="Genomic_DNA"/>
</dbReference>
<gene>
    <name evidence="2" type="ORF">HGP29_26330</name>
</gene>
<evidence type="ECO:0000313" key="2">
    <source>
        <dbReference type="EMBL" id="NLR94750.1"/>
    </source>
</evidence>
<dbReference type="RefSeq" id="WP_168885460.1">
    <property type="nucleotide sequence ID" value="NZ_JABAIL010000015.1"/>
</dbReference>
<keyword evidence="3" id="KW-1185">Reference proteome</keyword>
<reference evidence="2 3" key="1">
    <citation type="submission" date="2020-04" db="EMBL/GenBank/DDBJ databases">
        <title>Flammeovirga sp. SR4, a novel species isolated from seawater.</title>
        <authorList>
            <person name="Wang X."/>
        </authorList>
    </citation>
    <scope>NUCLEOTIDE SEQUENCE [LARGE SCALE GENOMIC DNA]</scope>
    <source>
        <strain evidence="2 3">SR4</strain>
    </source>
</reference>
<name>A0A7X8SQZ0_9BACT</name>
<evidence type="ECO:0000313" key="3">
    <source>
        <dbReference type="Proteomes" id="UP000585050"/>
    </source>
</evidence>
<dbReference type="Proteomes" id="UP000585050">
    <property type="component" value="Unassembled WGS sequence"/>
</dbReference>
<sequence>MKFYYLLTQLFLPFSLFAIQEDCKEISKKEYTKVISTFHELPEDIYSVKAKEFTEVYCMNSKSVHELAAIFKSDHERIEYLYHAYAYVEDWSDLHTMHFHFEDSLYLERFVSFVQSFESDMSNISEDLARIESEMITDYVLEEIPEEQRVVYVDGYRGKIGADKPMSNDVFQKLFRDLQVHDIPKDKINLFDNRIQNHGISVTQLQIVLNLFSFETDKMKVFNTSLSSIYDLDNLYKVKGQFINFFYKKEIDDITSTQLESLATDEITKDDHVIYQKN</sequence>
<dbReference type="InterPro" id="IPR028011">
    <property type="entry name" value="DUF4476"/>
</dbReference>
<feature type="domain" description="DUF4476" evidence="1">
    <location>
        <begin position="166"/>
        <end position="254"/>
    </location>
</feature>
<dbReference type="Pfam" id="PF14771">
    <property type="entry name" value="DUF4476"/>
    <property type="match status" value="1"/>
</dbReference>
<accession>A0A7X8SQZ0</accession>
<protein>
    <submittedName>
        <fullName evidence="2">DUF4476 domain-containing protein</fullName>
    </submittedName>
</protein>
<organism evidence="2 3">
    <name type="scientific">Flammeovirga agarivorans</name>
    <dbReference type="NCBI Taxonomy" id="2726742"/>
    <lineage>
        <taxon>Bacteria</taxon>
        <taxon>Pseudomonadati</taxon>
        <taxon>Bacteroidota</taxon>
        <taxon>Cytophagia</taxon>
        <taxon>Cytophagales</taxon>
        <taxon>Flammeovirgaceae</taxon>
        <taxon>Flammeovirga</taxon>
    </lineage>
</organism>
<proteinExistence type="predicted"/>
<dbReference type="AlphaFoldDB" id="A0A7X8SQZ0"/>
<evidence type="ECO:0000259" key="1">
    <source>
        <dbReference type="Pfam" id="PF14771"/>
    </source>
</evidence>
<comment type="caution">
    <text evidence="2">The sequence shown here is derived from an EMBL/GenBank/DDBJ whole genome shotgun (WGS) entry which is preliminary data.</text>
</comment>